<evidence type="ECO:0000313" key="1">
    <source>
        <dbReference type="EMBL" id="MFB9811558.1"/>
    </source>
</evidence>
<dbReference type="Proteomes" id="UP001589559">
    <property type="component" value="Unassembled WGS sequence"/>
</dbReference>
<proteinExistence type="predicted"/>
<dbReference type="EMBL" id="JBHMAK010000006">
    <property type="protein sequence ID" value="MFB9811558.1"/>
    <property type="molecule type" value="Genomic_DNA"/>
</dbReference>
<name>A0ACC6VKF7_9EURY</name>
<comment type="caution">
    <text evidence="1">The sequence shown here is derived from an EMBL/GenBank/DDBJ whole genome shotgun (WGS) entry which is preliminary data.</text>
</comment>
<reference evidence="1" key="1">
    <citation type="submission" date="2024-09" db="EMBL/GenBank/DDBJ databases">
        <authorList>
            <person name="Sun Q."/>
            <person name="Mori K."/>
        </authorList>
    </citation>
    <scope>NUCLEOTIDE SEQUENCE</scope>
    <source>
        <strain evidence="1">JCM 19018</strain>
    </source>
</reference>
<evidence type="ECO:0000313" key="2">
    <source>
        <dbReference type="Proteomes" id="UP001589559"/>
    </source>
</evidence>
<accession>A0ACC6VKF7</accession>
<organism evidence="1 2">
    <name type="scientific">Haloarcula sebkhae</name>
    <dbReference type="NCBI Taxonomy" id="932660"/>
    <lineage>
        <taxon>Archaea</taxon>
        <taxon>Methanobacteriati</taxon>
        <taxon>Methanobacteriota</taxon>
        <taxon>Stenosarchaea group</taxon>
        <taxon>Halobacteria</taxon>
        <taxon>Halobacteriales</taxon>
        <taxon>Haloarculaceae</taxon>
        <taxon>Haloarcula</taxon>
    </lineage>
</organism>
<protein>
    <submittedName>
        <fullName evidence="1">Uncharacterized protein</fullName>
    </submittedName>
</protein>
<gene>
    <name evidence="1" type="ORF">ACFFN7_09270</name>
</gene>
<keyword evidence="2" id="KW-1185">Reference proteome</keyword>
<sequence>MTEADFDTRLMARAGDYLLDRNEPVVPKDSFDHHLIGSVSSLSDS</sequence>